<keyword evidence="7 8" id="KW-0472">Membrane</keyword>
<sequence>MSNAIRYPFYVRLSCILVSLIGITYIFSVGQSILTPLLLSFLFAVLLLPIDHFINSKLRFPHTLSVAITVLIFICFIVSILAVLSYQISDIASDFDKINKNANIFITDVQKHIRTNFNISLWEQRKYMNDVAEDSVKKGKETIGTTLSSVSDTLIDLTLIPIYTFLILLYRTHFITFLVKLFRKEYHSKLREILGQIKVSVQSYISGLLLEMIFVSILTGAGLYFIGIKYFILLGILTGILNLIPYIGILIAGVLTVIASLTGTPDASIIIGIVVVNAIVQLIDNNILVPLIISSKVQINALVSIVGIIIGGALAGIAGMFLAIPILAILKIIFDRTENLEAWGYLMGNDVPKTFIWKIRSKQITKKEKIAIISEDEASTSNEPPTN</sequence>
<keyword evidence="3" id="KW-0813">Transport</keyword>
<name>A0ABR7JBC2_9FLAO</name>
<feature type="transmembrane region" description="Helical" evidence="8">
    <location>
        <begin position="299"/>
        <end position="330"/>
    </location>
</feature>
<evidence type="ECO:0000256" key="3">
    <source>
        <dbReference type="ARBA" id="ARBA00022448"/>
    </source>
</evidence>
<feature type="transmembrane region" description="Helical" evidence="8">
    <location>
        <begin position="66"/>
        <end position="88"/>
    </location>
</feature>
<comment type="caution">
    <text evidence="9">The sequence shown here is derived from an EMBL/GenBank/DDBJ whole genome shotgun (WGS) entry which is preliminary data.</text>
</comment>
<dbReference type="PANTHER" id="PTHR21716">
    <property type="entry name" value="TRANSMEMBRANE PROTEIN"/>
    <property type="match status" value="1"/>
</dbReference>
<evidence type="ECO:0000313" key="9">
    <source>
        <dbReference type="EMBL" id="MBC5842751.1"/>
    </source>
</evidence>
<feature type="transmembrane region" description="Helical" evidence="8">
    <location>
        <begin position="269"/>
        <end position="293"/>
    </location>
</feature>
<evidence type="ECO:0000256" key="6">
    <source>
        <dbReference type="ARBA" id="ARBA00022989"/>
    </source>
</evidence>
<evidence type="ECO:0000256" key="1">
    <source>
        <dbReference type="ARBA" id="ARBA00004651"/>
    </source>
</evidence>
<feature type="transmembrane region" description="Helical" evidence="8">
    <location>
        <begin position="232"/>
        <end position="257"/>
    </location>
</feature>
<keyword evidence="5 8" id="KW-0812">Transmembrane</keyword>
<comment type="subcellular location">
    <subcellularLocation>
        <location evidence="1">Cell membrane</location>
        <topology evidence="1">Multi-pass membrane protein</topology>
    </subcellularLocation>
</comment>
<feature type="transmembrane region" description="Helical" evidence="8">
    <location>
        <begin position="33"/>
        <end position="54"/>
    </location>
</feature>
<evidence type="ECO:0000256" key="4">
    <source>
        <dbReference type="ARBA" id="ARBA00022475"/>
    </source>
</evidence>
<evidence type="ECO:0000256" key="2">
    <source>
        <dbReference type="ARBA" id="ARBA00009773"/>
    </source>
</evidence>
<protein>
    <submittedName>
        <fullName evidence="9">AI-2E family transporter</fullName>
    </submittedName>
</protein>
<proteinExistence type="inferred from homology"/>
<dbReference type="InterPro" id="IPR002549">
    <property type="entry name" value="AI-2E-like"/>
</dbReference>
<evidence type="ECO:0000313" key="10">
    <source>
        <dbReference type="Proteomes" id="UP000629963"/>
    </source>
</evidence>
<evidence type="ECO:0000256" key="5">
    <source>
        <dbReference type="ARBA" id="ARBA00022692"/>
    </source>
</evidence>
<keyword evidence="6 8" id="KW-1133">Transmembrane helix</keyword>
<comment type="similarity">
    <text evidence="2">Belongs to the autoinducer-2 exporter (AI-2E) (TC 2.A.86) family.</text>
</comment>
<evidence type="ECO:0000256" key="8">
    <source>
        <dbReference type="SAM" id="Phobius"/>
    </source>
</evidence>
<dbReference type="EMBL" id="JACRUJ010000006">
    <property type="protein sequence ID" value="MBC5842751.1"/>
    <property type="molecule type" value="Genomic_DNA"/>
</dbReference>
<organism evidence="9 10">
    <name type="scientific">Flavobacterium kayseriense</name>
    <dbReference type="NCBI Taxonomy" id="2764714"/>
    <lineage>
        <taxon>Bacteria</taxon>
        <taxon>Pseudomonadati</taxon>
        <taxon>Bacteroidota</taxon>
        <taxon>Flavobacteriia</taxon>
        <taxon>Flavobacteriales</taxon>
        <taxon>Flavobacteriaceae</taxon>
        <taxon>Flavobacterium</taxon>
    </lineage>
</organism>
<dbReference type="PANTHER" id="PTHR21716:SF53">
    <property type="entry name" value="PERMEASE PERM-RELATED"/>
    <property type="match status" value="1"/>
</dbReference>
<keyword evidence="4" id="KW-1003">Cell membrane</keyword>
<keyword evidence="10" id="KW-1185">Reference proteome</keyword>
<gene>
    <name evidence="9" type="ORF">H8R23_15160</name>
</gene>
<dbReference type="Pfam" id="PF01594">
    <property type="entry name" value="AI-2E_transport"/>
    <property type="match status" value="1"/>
</dbReference>
<feature type="transmembrane region" description="Helical" evidence="8">
    <location>
        <begin position="203"/>
        <end position="226"/>
    </location>
</feature>
<evidence type="ECO:0000256" key="7">
    <source>
        <dbReference type="ARBA" id="ARBA00023136"/>
    </source>
</evidence>
<reference evidence="9 10" key="1">
    <citation type="submission" date="2020-08" db="EMBL/GenBank/DDBJ databases">
        <title>Description of novel Flavobacterium F-380 isolate.</title>
        <authorList>
            <person name="Saticioglu I.B."/>
            <person name="Duman M."/>
            <person name="Altun S."/>
        </authorList>
    </citation>
    <scope>NUCLEOTIDE SEQUENCE [LARGE SCALE GENOMIC DNA]</scope>
    <source>
        <strain evidence="9 10">F-380</strain>
    </source>
</reference>
<dbReference type="RefSeq" id="WP_187011246.1">
    <property type="nucleotide sequence ID" value="NZ_JACRUI010000006.1"/>
</dbReference>
<feature type="transmembrane region" description="Helical" evidence="8">
    <location>
        <begin position="160"/>
        <end position="182"/>
    </location>
</feature>
<accession>A0ABR7JBC2</accession>
<feature type="transmembrane region" description="Helical" evidence="8">
    <location>
        <begin position="9"/>
        <end position="27"/>
    </location>
</feature>
<dbReference type="Proteomes" id="UP000629963">
    <property type="component" value="Unassembled WGS sequence"/>
</dbReference>